<organism evidence="2">
    <name type="scientific">Zea mays</name>
    <name type="common">Maize</name>
    <dbReference type="NCBI Taxonomy" id="4577"/>
    <lineage>
        <taxon>Eukaryota</taxon>
        <taxon>Viridiplantae</taxon>
        <taxon>Streptophyta</taxon>
        <taxon>Embryophyta</taxon>
        <taxon>Tracheophyta</taxon>
        <taxon>Spermatophyta</taxon>
        <taxon>Magnoliopsida</taxon>
        <taxon>Liliopsida</taxon>
        <taxon>Poales</taxon>
        <taxon>Poaceae</taxon>
        <taxon>PACMAD clade</taxon>
        <taxon>Panicoideae</taxon>
        <taxon>Andropogonodae</taxon>
        <taxon>Andropogoneae</taxon>
        <taxon>Tripsacinae</taxon>
        <taxon>Zea</taxon>
    </lineage>
</organism>
<proteinExistence type="predicted"/>
<evidence type="ECO:0000313" key="2">
    <source>
        <dbReference type="EMBL" id="PWZ57396.1"/>
    </source>
</evidence>
<sequence length="179" mass="20120">MVRRRNPSVMEFSNDSNEIHEEYPILSPPPRRSLFKRGRGSGQVEGEGSSMPSQPSRGGHQKVGSSRSHRRSSSSGYFPCQEEDGAFDDEVDPPPFDAPFVTGLRMHVATVSRGPCESLTDFTSKGVDSLQKIRFTNLTLTPRHPGVQDPQFWNLFHADFYNSIIISKKHPVIRHQVID</sequence>
<comment type="caution">
    <text evidence="2">The sequence shown here is derived from an EMBL/GenBank/DDBJ whole genome shotgun (WGS) entry which is preliminary data.</text>
</comment>
<dbReference type="AlphaFoldDB" id="A0A317YH06"/>
<protein>
    <submittedName>
        <fullName evidence="2">Uncharacterized protein</fullName>
    </submittedName>
</protein>
<feature type="region of interest" description="Disordered" evidence="1">
    <location>
        <begin position="1"/>
        <end position="91"/>
    </location>
</feature>
<dbReference type="EMBL" id="NCVQ01000001">
    <property type="protein sequence ID" value="PWZ57396.1"/>
    <property type="molecule type" value="Genomic_DNA"/>
</dbReference>
<name>A0A317YH06_MAIZE</name>
<evidence type="ECO:0000256" key="1">
    <source>
        <dbReference type="SAM" id="MobiDB-lite"/>
    </source>
</evidence>
<dbReference type="Proteomes" id="UP000251960">
    <property type="component" value="Chromosome 1"/>
</dbReference>
<accession>A0A317YH06</accession>
<gene>
    <name evidence="2" type="ORF">Zm00014a_022547</name>
</gene>
<reference evidence="2" key="1">
    <citation type="journal article" date="2018" name="Nat. Genet.">
        <title>Extensive intraspecific gene order and gene structural variations between Mo17 and other maize genomes.</title>
        <authorList>
            <person name="Sun S."/>
            <person name="Zhou Y."/>
            <person name="Chen J."/>
            <person name="Shi J."/>
            <person name="Zhao H."/>
            <person name="Zhao H."/>
            <person name="Song W."/>
            <person name="Zhang M."/>
            <person name="Cui Y."/>
            <person name="Dong X."/>
            <person name="Liu H."/>
            <person name="Ma X."/>
            <person name="Jiao Y."/>
            <person name="Wang B."/>
            <person name="Wei X."/>
            <person name="Stein J.C."/>
            <person name="Glaubitz J.C."/>
            <person name="Lu F."/>
            <person name="Yu G."/>
            <person name="Liang C."/>
            <person name="Fengler K."/>
            <person name="Li B."/>
            <person name="Rafalski A."/>
            <person name="Schnable P.S."/>
            <person name="Ware D.H."/>
            <person name="Buckler E.S."/>
            <person name="Lai J."/>
        </authorList>
    </citation>
    <scope>NUCLEOTIDE SEQUENCE [LARGE SCALE GENOMIC DNA]</scope>
    <source>
        <tissue evidence="2">Seedling</tissue>
    </source>
</reference>
<feature type="compositionally biased region" description="Acidic residues" evidence="1">
    <location>
        <begin position="81"/>
        <end position="91"/>
    </location>
</feature>